<dbReference type="PANTHER" id="PTHR10039">
    <property type="entry name" value="AMELOGENIN"/>
    <property type="match status" value="1"/>
</dbReference>
<feature type="region of interest" description="Disordered" evidence="2">
    <location>
        <begin position="270"/>
        <end position="316"/>
    </location>
</feature>
<dbReference type="Pfam" id="PF24883">
    <property type="entry name" value="NPHP3_N"/>
    <property type="match status" value="1"/>
</dbReference>
<keyword evidence="5" id="KW-1185">Reference proteome</keyword>
<proteinExistence type="predicted"/>
<dbReference type="EMBL" id="SWKU01000002">
    <property type="protein sequence ID" value="KAF3009659.1"/>
    <property type="molecule type" value="Genomic_DNA"/>
</dbReference>
<evidence type="ECO:0000313" key="5">
    <source>
        <dbReference type="Proteomes" id="UP000801428"/>
    </source>
</evidence>
<name>A0A9P4TNH1_CURKU</name>
<reference evidence="4" key="1">
    <citation type="submission" date="2019-04" db="EMBL/GenBank/DDBJ databases">
        <title>Sequencing of skin fungus with MAO and IRED activity.</title>
        <authorList>
            <person name="Marsaioli A.J."/>
            <person name="Bonatto J.M.C."/>
            <person name="Reis Junior O."/>
        </authorList>
    </citation>
    <scope>NUCLEOTIDE SEQUENCE</scope>
    <source>
        <strain evidence="4">30M1</strain>
    </source>
</reference>
<protein>
    <recommendedName>
        <fullName evidence="3">Nephrocystin 3-like N-terminal domain-containing protein</fullName>
    </recommendedName>
</protein>
<feature type="compositionally biased region" description="Low complexity" evidence="2">
    <location>
        <begin position="306"/>
        <end position="316"/>
    </location>
</feature>
<dbReference type="OrthoDB" id="443402at2759"/>
<dbReference type="InterPro" id="IPR027417">
    <property type="entry name" value="P-loop_NTPase"/>
</dbReference>
<evidence type="ECO:0000313" key="4">
    <source>
        <dbReference type="EMBL" id="KAF3009659.1"/>
    </source>
</evidence>
<organism evidence="4 5">
    <name type="scientific">Curvularia kusanoi</name>
    <name type="common">Cochliobolus kusanoi</name>
    <dbReference type="NCBI Taxonomy" id="90978"/>
    <lineage>
        <taxon>Eukaryota</taxon>
        <taxon>Fungi</taxon>
        <taxon>Dikarya</taxon>
        <taxon>Ascomycota</taxon>
        <taxon>Pezizomycotina</taxon>
        <taxon>Dothideomycetes</taxon>
        <taxon>Pleosporomycetidae</taxon>
        <taxon>Pleosporales</taxon>
        <taxon>Pleosporineae</taxon>
        <taxon>Pleosporaceae</taxon>
        <taxon>Curvularia</taxon>
    </lineage>
</organism>
<dbReference type="InterPro" id="IPR056884">
    <property type="entry name" value="NPHP3-like_N"/>
</dbReference>
<feature type="domain" description="Nephrocystin 3-like N-terminal" evidence="3">
    <location>
        <begin position="327"/>
        <end position="489"/>
    </location>
</feature>
<dbReference type="PANTHER" id="PTHR10039:SF5">
    <property type="entry name" value="NACHT DOMAIN-CONTAINING PROTEIN"/>
    <property type="match status" value="1"/>
</dbReference>
<dbReference type="Proteomes" id="UP000801428">
    <property type="component" value="Unassembled WGS sequence"/>
</dbReference>
<accession>A0A9P4TNH1</accession>
<evidence type="ECO:0000259" key="3">
    <source>
        <dbReference type="Pfam" id="PF24883"/>
    </source>
</evidence>
<dbReference type="Gene3D" id="3.40.50.300">
    <property type="entry name" value="P-loop containing nucleotide triphosphate hydrolases"/>
    <property type="match status" value="1"/>
</dbReference>
<sequence length="918" mass="103098">MAEAIAGLSIAANVMQVIDFSKTTLATCRSLYADKSPAPGIAFNTNALSNAVGNLNTGLASCKAPIDKDLKYLAQELLKIADALQTEMKKFQIPQGTSKARVFGKALKFNFAGKRKVNELDASLSKLHLTLHTHILVRMDRELRSSDTMANVKLDDLDHSLRNVVVQLRSGHTDLESLLQQSFKRTEDVIIHQSLSIQGGVTDEGIKIRDHVSSEIEPVKRHLENSQAETFDKMRRDRLLESLYFEDMNTRSNQVVDAHEQTFGWIFGPKDDVNNSASSRPDVETLPNGDHTINDNNEESHGADHSSNTGSETTSSSVAADTYEYGNFVEWLENTAPIFWISGKPGSGKSTLIRFLLSSDRTIDILRKSKPGAQIIASFIWSAGTPLQRSIKGLLCTILHSLISKVPSVLEAMATDTHIWDKKSHGDWSTKELERTFCALVSYRDLPACLFIDGLDEIDSGLSDGQSRLLELMGRLQTLKGIKICLSSRPEPELQHALSGYPSLRLQDLTRNDISKYISSQLKITRVADWIREQRRHTAEQDLPRRSQPSFKNLSRAITYRADGIFLWVALVTKAILKDVIQYDDWNTVLERVDSLPSDMNGLYETLWNRQQDLTDKHREFAAECLTYVLDEGAVSPLKLLFYTARDLTKRIVGGGSYVSSATLIQRCHVLQHQVEARCCGLLELYGKKGNDVRLDAITGAESEMHERVHALSQFITVLADIGYAHLARSSEVETSVTEPLSTEFGDRAKKMFDIDLVAPPKFVVLIEAITKRRGKDATIVTGLSAKLLSFVPNLEQILRSIHDTKISISEERVVVDTIREEQARLCEFYDQYESKVLDLDELVSWLVDHKYMAPDALDAKDKLELLVISPFLEPKKWPIDRSEVDHSEQPEFALFMEEVQRCIAEGQGDLVKEFEYN</sequence>
<evidence type="ECO:0000256" key="2">
    <source>
        <dbReference type="SAM" id="MobiDB-lite"/>
    </source>
</evidence>
<dbReference type="AlphaFoldDB" id="A0A9P4TNH1"/>
<keyword evidence="1" id="KW-0677">Repeat</keyword>
<evidence type="ECO:0000256" key="1">
    <source>
        <dbReference type="ARBA" id="ARBA00022737"/>
    </source>
</evidence>
<gene>
    <name evidence="4" type="ORF">E8E13_007930</name>
</gene>
<comment type="caution">
    <text evidence="4">The sequence shown here is derived from an EMBL/GenBank/DDBJ whole genome shotgun (WGS) entry which is preliminary data.</text>
</comment>
<dbReference type="SUPFAM" id="SSF52540">
    <property type="entry name" value="P-loop containing nucleoside triphosphate hydrolases"/>
    <property type="match status" value="1"/>
</dbReference>